<accession>A0ABN7VX44</accession>
<comment type="caution">
    <text evidence="1">The sequence shown here is derived from an EMBL/GenBank/DDBJ whole genome shotgun (WGS) entry which is preliminary data.</text>
</comment>
<dbReference type="Proteomes" id="UP000789901">
    <property type="component" value="Unassembled WGS sequence"/>
</dbReference>
<feature type="non-terminal residue" evidence="1">
    <location>
        <position position="1"/>
    </location>
</feature>
<evidence type="ECO:0000313" key="1">
    <source>
        <dbReference type="EMBL" id="CAG8803804.1"/>
    </source>
</evidence>
<keyword evidence="2" id="KW-1185">Reference proteome</keyword>
<organism evidence="1 2">
    <name type="scientific">Gigaspora margarita</name>
    <dbReference type="NCBI Taxonomy" id="4874"/>
    <lineage>
        <taxon>Eukaryota</taxon>
        <taxon>Fungi</taxon>
        <taxon>Fungi incertae sedis</taxon>
        <taxon>Mucoromycota</taxon>
        <taxon>Glomeromycotina</taxon>
        <taxon>Glomeromycetes</taxon>
        <taxon>Diversisporales</taxon>
        <taxon>Gigasporaceae</taxon>
        <taxon>Gigaspora</taxon>
    </lineage>
</organism>
<sequence>RQDIIIYKSKHSNITNVKLVDWVKKEFKLDVHPSTIGHLLKIKKKSKIILLQKDKEPSNIQNLKYITQVGSTKSRKSNFKQSNSDRKSKSFCSNIKKHREDASVDNAIVAAIIPKLKELLKEYDLKDIYNINKTRLFYNFEPDTTLVTKCFKEKKRFRVINLGTLLGVKYDARILPNTQDNKESFIDDNDNELMDKLYTDIEALNFPNLMDLEEYIDYPREKDTYEVLSNKKILDLATNLEFDNKNVKDNNSTEMRQISHQEALNAVEILEQYHAE</sequence>
<reference evidence="1 2" key="1">
    <citation type="submission" date="2021-06" db="EMBL/GenBank/DDBJ databases">
        <authorList>
            <person name="Kallberg Y."/>
            <person name="Tangrot J."/>
            <person name="Rosling A."/>
        </authorList>
    </citation>
    <scope>NUCLEOTIDE SEQUENCE [LARGE SCALE GENOMIC DNA]</scope>
    <source>
        <strain evidence="1 2">120-4 pot B 10/14</strain>
    </source>
</reference>
<name>A0ABN7VX44_GIGMA</name>
<evidence type="ECO:0000313" key="2">
    <source>
        <dbReference type="Proteomes" id="UP000789901"/>
    </source>
</evidence>
<protein>
    <submittedName>
        <fullName evidence="1">23989_t:CDS:1</fullName>
    </submittedName>
</protein>
<dbReference type="EMBL" id="CAJVQB010024284">
    <property type="protein sequence ID" value="CAG8803804.1"/>
    <property type="molecule type" value="Genomic_DNA"/>
</dbReference>
<gene>
    <name evidence="1" type="ORF">GMARGA_LOCUS23725</name>
</gene>
<proteinExistence type="predicted"/>